<organism evidence="1 2">
    <name type="scientific">Ekhidna lutea</name>
    <dbReference type="NCBI Taxonomy" id="447679"/>
    <lineage>
        <taxon>Bacteria</taxon>
        <taxon>Pseudomonadati</taxon>
        <taxon>Bacteroidota</taxon>
        <taxon>Cytophagia</taxon>
        <taxon>Cytophagales</taxon>
        <taxon>Reichenbachiellaceae</taxon>
        <taxon>Ekhidna</taxon>
    </lineage>
</organism>
<dbReference type="OrthoDB" id="980916at2"/>
<dbReference type="AlphaFoldDB" id="A0A239L429"/>
<protein>
    <submittedName>
        <fullName evidence="1">Uncharacterized protein</fullName>
    </submittedName>
</protein>
<reference evidence="1 2" key="1">
    <citation type="submission" date="2017-06" db="EMBL/GenBank/DDBJ databases">
        <authorList>
            <person name="Kim H.J."/>
            <person name="Triplett B.A."/>
        </authorList>
    </citation>
    <scope>NUCLEOTIDE SEQUENCE [LARGE SCALE GENOMIC DNA]</scope>
    <source>
        <strain evidence="1 2">DSM 19307</strain>
    </source>
</reference>
<dbReference type="Proteomes" id="UP000198393">
    <property type="component" value="Unassembled WGS sequence"/>
</dbReference>
<name>A0A239L429_EKHLU</name>
<evidence type="ECO:0000313" key="2">
    <source>
        <dbReference type="Proteomes" id="UP000198393"/>
    </source>
</evidence>
<gene>
    <name evidence="1" type="ORF">SAMN05421640_2960</name>
</gene>
<sequence>MLQKVLLLSVFISFSSITVGQKIKYKDVYPYLVEKNYVIGIPQLKKFLSISGNENEANPNLQMGIWLHERYINAKSANSTPSKELSDSAVFYLEKARGLIDEKELKKNKQYYQDFVRRDLRSGKFLIKVSDVHLDIENKIAAIKQED</sequence>
<proteinExistence type="predicted"/>
<dbReference type="RefSeq" id="WP_089357656.1">
    <property type="nucleotide sequence ID" value="NZ_FZPD01000005.1"/>
</dbReference>
<dbReference type="EMBL" id="FZPD01000005">
    <property type="protein sequence ID" value="SNT25201.1"/>
    <property type="molecule type" value="Genomic_DNA"/>
</dbReference>
<evidence type="ECO:0000313" key="1">
    <source>
        <dbReference type="EMBL" id="SNT25201.1"/>
    </source>
</evidence>
<keyword evidence="2" id="KW-1185">Reference proteome</keyword>
<accession>A0A239L429</accession>